<protein>
    <recommendedName>
        <fullName evidence="4">Heterokaryon incompatibility domain-containing protein</fullName>
    </recommendedName>
</protein>
<gene>
    <name evidence="1" type="ORF">KIK155_LOCUS23728</name>
    <name evidence="2" type="ORF">TOA249_LOCUS16877</name>
</gene>
<name>A0A818RLL2_9BILA</name>
<dbReference type="Proteomes" id="UP000663865">
    <property type="component" value="Unassembled WGS sequence"/>
</dbReference>
<proteinExistence type="predicted"/>
<dbReference type="Proteomes" id="UP000663838">
    <property type="component" value="Unassembled WGS sequence"/>
</dbReference>
<dbReference type="AlphaFoldDB" id="A0A818RLL2"/>
<reference evidence="1" key="1">
    <citation type="submission" date="2021-02" db="EMBL/GenBank/DDBJ databases">
        <authorList>
            <person name="Nowell W R."/>
        </authorList>
    </citation>
    <scope>NUCLEOTIDE SEQUENCE</scope>
</reference>
<evidence type="ECO:0000313" key="2">
    <source>
        <dbReference type="EMBL" id="CAF4698127.1"/>
    </source>
</evidence>
<sequence length="192" mass="22891">MVSHRWLRPRLNSNEAHLDSIDNQKAKVINEFIKWRHHLVTLIHGFVPQIFYWIDFCCIDQYDIGPAIPLLPLWVACCERFLRIETPDYSKRAWCRLEPLLSYVFQFANHHTIIRLYFKYLSANFCYGKEINMLILDPLEDKSTDPNDLARIKPIIDLTKTIQIEKRREKVDFGKATIKCFFIIIKNKIVHE</sequence>
<evidence type="ECO:0000313" key="1">
    <source>
        <dbReference type="EMBL" id="CAF3655820.1"/>
    </source>
</evidence>
<evidence type="ECO:0000313" key="3">
    <source>
        <dbReference type="Proteomes" id="UP000663865"/>
    </source>
</evidence>
<comment type="caution">
    <text evidence="1">The sequence shown here is derived from an EMBL/GenBank/DDBJ whole genome shotgun (WGS) entry which is preliminary data.</text>
</comment>
<dbReference type="EMBL" id="CAJNYV010004236">
    <property type="protein sequence ID" value="CAF3655820.1"/>
    <property type="molecule type" value="Genomic_DNA"/>
</dbReference>
<evidence type="ECO:0008006" key="4">
    <source>
        <dbReference type="Google" id="ProtNLM"/>
    </source>
</evidence>
<organism evidence="1 3">
    <name type="scientific">Rotaria socialis</name>
    <dbReference type="NCBI Taxonomy" id="392032"/>
    <lineage>
        <taxon>Eukaryota</taxon>
        <taxon>Metazoa</taxon>
        <taxon>Spiralia</taxon>
        <taxon>Gnathifera</taxon>
        <taxon>Rotifera</taxon>
        <taxon>Eurotatoria</taxon>
        <taxon>Bdelloidea</taxon>
        <taxon>Philodinida</taxon>
        <taxon>Philodinidae</taxon>
        <taxon>Rotaria</taxon>
    </lineage>
</organism>
<accession>A0A818RLL2</accession>
<dbReference type="EMBL" id="CAJOBS010001176">
    <property type="protein sequence ID" value="CAF4698127.1"/>
    <property type="molecule type" value="Genomic_DNA"/>
</dbReference>